<protein>
    <recommendedName>
        <fullName evidence="11">L,D-TPase catalytic domain-containing protein</fullName>
    </recommendedName>
</protein>
<keyword evidence="13" id="KW-1185">Reference proteome</keyword>
<dbReference type="CDD" id="cd16913">
    <property type="entry name" value="YkuD_like"/>
    <property type="match status" value="1"/>
</dbReference>
<dbReference type="OrthoDB" id="9795305at2"/>
<proteinExistence type="inferred from homology"/>
<keyword evidence="5" id="KW-0378">Hydrolase</keyword>
<accession>A0A2G1QSF7</accession>
<evidence type="ECO:0000256" key="10">
    <source>
        <dbReference type="SAM" id="SignalP"/>
    </source>
</evidence>
<dbReference type="InterPro" id="IPR005490">
    <property type="entry name" value="LD_TPept_cat_dom"/>
</dbReference>
<evidence type="ECO:0000256" key="3">
    <source>
        <dbReference type="ARBA" id="ARBA00022676"/>
    </source>
</evidence>
<dbReference type="GO" id="GO:0005576">
    <property type="term" value="C:extracellular region"/>
    <property type="evidence" value="ECO:0007669"/>
    <property type="project" value="TreeGrafter"/>
</dbReference>
<evidence type="ECO:0000256" key="5">
    <source>
        <dbReference type="ARBA" id="ARBA00022801"/>
    </source>
</evidence>
<evidence type="ECO:0000259" key="11">
    <source>
        <dbReference type="PROSITE" id="PS52029"/>
    </source>
</evidence>
<keyword evidence="3" id="KW-0328">Glycosyltransferase</keyword>
<sequence length="244" mass="26574">MTPFRTILAILAALILLGISPASAETDLRAFKRDIKPSASLNKTPQSALRTGKKAKSLKSRKAAAKKTAISRKIAAVTTKKAKVSPDSKYEAKFAPQTVLFAGYKPGTIVIKSATKELFYVESPFRATRYRVAVGKEGLGFTGRATVGDKQEWPRWIPTADMIKRSPEKYGKYKDGMDGGPDNPLGARAIYLYQGKNDTHIRIHGTTAPQSIGTASSNGCFRMINAHVIELFEKVKMGAEVVVL</sequence>
<feature type="active site" description="Nucleophile" evidence="9">
    <location>
        <position position="220"/>
    </location>
</feature>
<dbReference type="Gene3D" id="2.40.440.10">
    <property type="entry name" value="L,D-transpeptidase catalytic domain-like"/>
    <property type="match status" value="1"/>
</dbReference>
<comment type="caution">
    <text evidence="12">The sequence shown here is derived from an EMBL/GenBank/DDBJ whole genome shotgun (WGS) entry which is preliminary data.</text>
</comment>
<feature type="chain" id="PRO_5013692922" description="L,D-TPase catalytic domain-containing protein" evidence="10">
    <location>
        <begin position="25"/>
        <end position="244"/>
    </location>
</feature>
<keyword evidence="10" id="KW-0732">Signal</keyword>
<dbReference type="GO" id="GO:0016757">
    <property type="term" value="F:glycosyltransferase activity"/>
    <property type="evidence" value="ECO:0007669"/>
    <property type="project" value="UniProtKB-KW"/>
</dbReference>
<dbReference type="GO" id="GO:0071555">
    <property type="term" value="P:cell wall organization"/>
    <property type="evidence" value="ECO:0007669"/>
    <property type="project" value="UniProtKB-UniRule"/>
</dbReference>
<dbReference type="PROSITE" id="PS52029">
    <property type="entry name" value="LD_TPASE"/>
    <property type="match status" value="1"/>
</dbReference>
<keyword evidence="8 9" id="KW-0961">Cell wall biogenesis/degradation</keyword>
<dbReference type="SUPFAM" id="SSF141523">
    <property type="entry name" value="L,D-transpeptidase catalytic domain-like"/>
    <property type="match status" value="1"/>
</dbReference>
<dbReference type="GO" id="GO:0008360">
    <property type="term" value="P:regulation of cell shape"/>
    <property type="evidence" value="ECO:0007669"/>
    <property type="project" value="UniProtKB-UniRule"/>
</dbReference>
<feature type="active site" description="Proton donor/acceptor" evidence="9">
    <location>
        <position position="204"/>
    </location>
</feature>
<dbReference type="InterPro" id="IPR038063">
    <property type="entry name" value="Transpep_catalytic_dom"/>
</dbReference>
<comment type="pathway">
    <text evidence="1 9">Cell wall biogenesis; peptidoglycan biosynthesis.</text>
</comment>
<dbReference type="Pfam" id="PF03734">
    <property type="entry name" value="YkuD"/>
    <property type="match status" value="1"/>
</dbReference>
<keyword evidence="6 9" id="KW-0133">Cell shape</keyword>
<dbReference type="GO" id="GO:0071972">
    <property type="term" value="F:peptidoglycan L,D-transpeptidase activity"/>
    <property type="evidence" value="ECO:0007669"/>
    <property type="project" value="TreeGrafter"/>
</dbReference>
<feature type="domain" description="L,D-TPase catalytic" evidence="11">
    <location>
        <begin position="107"/>
        <end position="244"/>
    </location>
</feature>
<evidence type="ECO:0000313" key="12">
    <source>
        <dbReference type="EMBL" id="PHP68384.1"/>
    </source>
</evidence>
<name>A0A2G1QSF7_9HYPH</name>
<feature type="signal peptide" evidence="10">
    <location>
        <begin position="1"/>
        <end position="24"/>
    </location>
</feature>
<dbReference type="GO" id="GO:0018104">
    <property type="term" value="P:peptidoglycan-protein cross-linking"/>
    <property type="evidence" value="ECO:0007669"/>
    <property type="project" value="TreeGrafter"/>
</dbReference>
<comment type="similarity">
    <text evidence="2">Belongs to the YkuD family.</text>
</comment>
<dbReference type="InterPro" id="IPR050979">
    <property type="entry name" value="LD-transpeptidase"/>
</dbReference>
<evidence type="ECO:0000256" key="8">
    <source>
        <dbReference type="ARBA" id="ARBA00023316"/>
    </source>
</evidence>
<dbReference type="PANTHER" id="PTHR30582">
    <property type="entry name" value="L,D-TRANSPEPTIDASE"/>
    <property type="match status" value="1"/>
</dbReference>
<dbReference type="RefSeq" id="WP_099305208.1">
    <property type="nucleotide sequence ID" value="NZ_PDVP01000002.1"/>
</dbReference>
<evidence type="ECO:0000256" key="7">
    <source>
        <dbReference type="ARBA" id="ARBA00022984"/>
    </source>
</evidence>
<evidence type="ECO:0000256" key="6">
    <source>
        <dbReference type="ARBA" id="ARBA00022960"/>
    </source>
</evidence>
<dbReference type="PANTHER" id="PTHR30582:SF24">
    <property type="entry name" value="L,D-TRANSPEPTIDASE ERFK_SRFK-RELATED"/>
    <property type="match status" value="1"/>
</dbReference>
<keyword evidence="7 9" id="KW-0573">Peptidoglycan synthesis</keyword>
<dbReference type="Proteomes" id="UP000221168">
    <property type="component" value="Unassembled WGS sequence"/>
</dbReference>
<evidence type="ECO:0000256" key="2">
    <source>
        <dbReference type="ARBA" id="ARBA00005992"/>
    </source>
</evidence>
<organism evidence="12 13">
    <name type="scientific">Zhengella mangrovi</name>
    <dbReference type="NCBI Taxonomy" id="1982044"/>
    <lineage>
        <taxon>Bacteria</taxon>
        <taxon>Pseudomonadati</taxon>
        <taxon>Pseudomonadota</taxon>
        <taxon>Alphaproteobacteria</taxon>
        <taxon>Hyphomicrobiales</taxon>
        <taxon>Notoacmeibacteraceae</taxon>
        <taxon>Zhengella</taxon>
    </lineage>
</organism>
<evidence type="ECO:0000256" key="1">
    <source>
        <dbReference type="ARBA" id="ARBA00004752"/>
    </source>
</evidence>
<reference evidence="12 13" key="1">
    <citation type="submission" date="2017-10" db="EMBL/GenBank/DDBJ databases">
        <title>Sedimentibacterium mangrovi gen. nov., sp. nov., a novel member of family Phyllobacteriacea isolated from mangrove sediment.</title>
        <authorList>
            <person name="Liao H."/>
            <person name="Tian Y."/>
        </authorList>
    </citation>
    <scope>NUCLEOTIDE SEQUENCE [LARGE SCALE GENOMIC DNA]</scope>
    <source>
        <strain evidence="12 13">X9-2-2</strain>
    </source>
</reference>
<dbReference type="UniPathway" id="UPA00219"/>
<evidence type="ECO:0000256" key="9">
    <source>
        <dbReference type="PROSITE-ProRule" id="PRU01373"/>
    </source>
</evidence>
<evidence type="ECO:0000313" key="13">
    <source>
        <dbReference type="Proteomes" id="UP000221168"/>
    </source>
</evidence>
<gene>
    <name evidence="12" type="ORF">CSC94_04460</name>
</gene>
<dbReference type="EMBL" id="PDVP01000002">
    <property type="protein sequence ID" value="PHP68384.1"/>
    <property type="molecule type" value="Genomic_DNA"/>
</dbReference>
<evidence type="ECO:0000256" key="4">
    <source>
        <dbReference type="ARBA" id="ARBA00022679"/>
    </source>
</evidence>
<dbReference type="AlphaFoldDB" id="A0A2G1QSF7"/>
<keyword evidence="4" id="KW-0808">Transferase</keyword>